<proteinExistence type="predicted"/>
<sequence length="40" mass="4212">VDKLSVGRLAQLVEHLVYTERVVGSSPSAPTILWGCSSVG</sequence>
<dbReference type="EMBL" id="UINC01085927">
    <property type="protein sequence ID" value="SVC33905.1"/>
    <property type="molecule type" value="Genomic_DNA"/>
</dbReference>
<reference evidence="1" key="1">
    <citation type="submission" date="2018-05" db="EMBL/GenBank/DDBJ databases">
        <authorList>
            <person name="Lanie J.A."/>
            <person name="Ng W.-L."/>
            <person name="Kazmierczak K.M."/>
            <person name="Andrzejewski T.M."/>
            <person name="Davidsen T.M."/>
            <person name="Wayne K.J."/>
            <person name="Tettelin H."/>
            <person name="Glass J.I."/>
            <person name="Rusch D."/>
            <person name="Podicherti R."/>
            <person name="Tsui H.-C.T."/>
            <person name="Winkler M.E."/>
        </authorList>
    </citation>
    <scope>NUCLEOTIDE SEQUENCE</scope>
</reference>
<protein>
    <submittedName>
        <fullName evidence="1">Uncharacterized protein</fullName>
    </submittedName>
</protein>
<gene>
    <name evidence="1" type="ORF">METZ01_LOCUS286759</name>
</gene>
<name>A0A382LDE3_9ZZZZ</name>
<dbReference type="AlphaFoldDB" id="A0A382LDE3"/>
<dbReference type="AntiFam" id="ANF00010">
    <property type="entry name" value="tRNA translation"/>
</dbReference>
<accession>A0A382LDE3</accession>
<feature type="non-terminal residue" evidence="1">
    <location>
        <position position="1"/>
    </location>
</feature>
<evidence type="ECO:0000313" key="1">
    <source>
        <dbReference type="EMBL" id="SVC33905.1"/>
    </source>
</evidence>
<organism evidence="1">
    <name type="scientific">marine metagenome</name>
    <dbReference type="NCBI Taxonomy" id="408172"/>
    <lineage>
        <taxon>unclassified sequences</taxon>
        <taxon>metagenomes</taxon>
        <taxon>ecological metagenomes</taxon>
    </lineage>
</organism>